<gene>
    <name evidence="3" type="ordered locus">Galf_0355</name>
</gene>
<evidence type="ECO:0000313" key="4">
    <source>
        <dbReference type="Proteomes" id="UP000001235"/>
    </source>
</evidence>
<protein>
    <recommendedName>
        <fullName evidence="5">Transmembrane protein</fullName>
    </recommendedName>
</protein>
<dbReference type="RefSeq" id="WP_013292342.1">
    <property type="nucleotide sequence ID" value="NC_014394.1"/>
</dbReference>
<keyword evidence="4" id="KW-1185">Reference proteome</keyword>
<keyword evidence="2" id="KW-0472">Membrane</keyword>
<proteinExistence type="predicted"/>
<dbReference type="KEGG" id="gca:Galf_0355"/>
<dbReference type="Pfam" id="PF20567">
    <property type="entry name" value="DUF6776"/>
    <property type="match status" value="1"/>
</dbReference>
<keyword evidence="1" id="KW-0175">Coiled coil</keyword>
<dbReference type="eggNOG" id="ENOG502Z8KI">
    <property type="taxonomic scope" value="Bacteria"/>
</dbReference>
<reference evidence="3 4" key="1">
    <citation type="submission" date="2010-08" db="EMBL/GenBank/DDBJ databases">
        <title>Complete sequence of Gallionella capsiferriformans ES-2.</title>
        <authorList>
            <consortium name="US DOE Joint Genome Institute"/>
            <person name="Lucas S."/>
            <person name="Copeland A."/>
            <person name="Lapidus A."/>
            <person name="Cheng J.-F."/>
            <person name="Bruce D."/>
            <person name="Goodwin L."/>
            <person name="Pitluck S."/>
            <person name="Chertkov O."/>
            <person name="Davenport K.W."/>
            <person name="Detter J.C."/>
            <person name="Han C."/>
            <person name="Tapia R."/>
            <person name="Land M."/>
            <person name="Hauser L."/>
            <person name="Chang Y.-J."/>
            <person name="Jeffries C."/>
            <person name="Kyrpides N."/>
            <person name="Ivanova N."/>
            <person name="Mikhailova N."/>
            <person name="Shelobolina E.S."/>
            <person name="Picardal F."/>
            <person name="Roden E."/>
            <person name="Emerson D."/>
            <person name="Woyke T."/>
        </authorList>
    </citation>
    <scope>NUCLEOTIDE SEQUENCE [LARGE SCALE GENOMIC DNA]</scope>
    <source>
        <strain evidence="3 4">ES-2</strain>
    </source>
</reference>
<organism evidence="3 4">
    <name type="scientific">Gallionella capsiferriformans (strain ES-2)</name>
    <name type="common">Gallionella ferruginea capsiferriformans (strain ES-2)</name>
    <dbReference type="NCBI Taxonomy" id="395494"/>
    <lineage>
        <taxon>Bacteria</taxon>
        <taxon>Pseudomonadati</taxon>
        <taxon>Pseudomonadota</taxon>
        <taxon>Betaproteobacteria</taxon>
        <taxon>Nitrosomonadales</taxon>
        <taxon>Gallionellaceae</taxon>
        <taxon>Gallionella</taxon>
    </lineage>
</organism>
<sequence length="233" mass="26425">MRPLSVRPHIAWYYRWSMVLPFVLAAAGLVWYAYISGLELAGFRSGESERAMTGLQEKLAKVTLENSQLGSQVAQFQQQLQVEQGRSGETARQLQNLTAENARLQDDLNFFQNLTAASGKEGEFAIHRLTLERDKIPGEYRVRMLLVQSGQHGKEFSGGYQLVGTVVQNGREVTQLFPSAESGLAQFSLKFKYYQRLEQTLRLPADVQLKSVQVRLFEQGMREPKIRQSVNLL</sequence>
<dbReference type="AlphaFoldDB" id="D9SJQ0"/>
<evidence type="ECO:0000256" key="2">
    <source>
        <dbReference type="SAM" id="Phobius"/>
    </source>
</evidence>
<evidence type="ECO:0000313" key="3">
    <source>
        <dbReference type="EMBL" id="ADL54399.1"/>
    </source>
</evidence>
<keyword evidence="2" id="KW-0812">Transmembrane</keyword>
<name>D9SJQ0_GALCS</name>
<dbReference type="HOGENOM" id="CLU_096797_0_0_4"/>
<dbReference type="Proteomes" id="UP000001235">
    <property type="component" value="Chromosome"/>
</dbReference>
<evidence type="ECO:0008006" key="5">
    <source>
        <dbReference type="Google" id="ProtNLM"/>
    </source>
</evidence>
<dbReference type="STRING" id="395494.Galf_0355"/>
<keyword evidence="2" id="KW-1133">Transmembrane helix</keyword>
<accession>D9SJQ0</accession>
<evidence type="ECO:0000256" key="1">
    <source>
        <dbReference type="SAM" id="Coils"/>
    </source>
</evidence>
<dbReference type="OrthoDB" id="8585321at2"/>
<dbReference type="EMBL" id="CP002159">
    <property type="protein sequence ID" value="ADL54399.1"/>
    <property type="molecule type" value="Genomic_DNA"/>
</dbReference>
<feature type="coiled-coil region" evidence="1">
    <location>
        <begin position="87"/>
        <end position="114"/>
    </location>
</feature>
<feature type="transmembrane region" description="Helical" evidence="2">
    <location>
        <begin position="12"/>
        <end position="34"/>
    </location>
</feature>
<dbReference type="InterPro" id="IPR046703">
    <property type="entry name" value="DUF6776"/>
</dbReference>